<dbReference type="FunFam" id="1.10.630.10:FF:000018">
    <property type="entry name" value="Cytochrome P450 monooxygenase"/>
    <property type="match status" value="1"/>
</dbReference>
<evidence type="ECO:0000313" key="10">
    <source>
        <dbReference type="Proteomes" id="UP000275401"/>
    </source>
</evidence>
<dbReference type="AlphaFoldDB" id="A0A3M8X1F8"/>
<dbReference type="GO" id="GO:0020037">
    <property type="term" value="F:heme binding"/>
    <property type="evidence" value="ECO:0007669"/>
    <property type="project" value="InterPro"/>
</dbReference>
<sequence>MRSAMSNALDRAPDADVPEFPMPRAAGCPFAPPPQMMRLHAERPVSRVRLWDGSTPWLVTRHADQRALYGDQRLSVDPTRPGFPHVSAAFQEALSKNPPSFLHMDDPEHARIRRMVTGPFIIKRIEAMRPAVQKMTDDFIDTMLAGPKPADLVEALALPLPSLVICELLGVPYEDHAFFQEKSAVGVRRDASPEETRAASGALLTYLDEQLQAKLAHPADDVLSDLAARTKTGELTRHEAAMLGLLLLGAGHETTANMIALGVLALLEHPDQLAVVRDTDDPKVLAGAVEEMLRYLTIVHNGQRRLALADIEIGGQLIRAGEGVIIPGATGNWDHDVFPDPERLDIHRDARRHMAFGFGVHQCLGQPLARLELQVAYRTLFRRVPTLRRATPLEEIPFKDDGVVYGIYELPVAW</sequence>
<reference evidence="9 10" key="1">
    <citation type="submission" date="2018-11" db="EMBL/GenBank/DDBJ databases">
        <title>The Potential of Streptomyces as Biocontrol Agents against the Tomato grey mould, Botrytis cinerea (Gray mold) Frontiers in Microbiology.</title>
        <authorList>
            <person name="Li D."/>
        </authorList>
    </citation>
    <scope>NUCLEOTIDE SEQUENCE [LARGE SCALE GENOMIC DNA]</scope>
    <source>
        <strain evidence="9 10">NEAU-LD23</strain>
    </source>
</reference>
<evidence type="ECO:0000256" key="2">
    <source>
        <dbReference type="ARBA" id="ARBA00022617"/>
    </source>
</evidence>
<keyword evidence="4 7" id="KW-0560">Oxidoreductase</keyword>
<dbReference type="Proteomes" id="UP000275401">
    <property type="component" value="Unassembled WGS sequence"/>
</dbReference>
<accession>A0A3M8X1F8</accession>
<feature type="region of interest" description="Disordered" evidence="8">
    <location>
        <begin position="1"/>
        <end position="20"/>
    </location>
</feature>
<dbReference type="SUPFAM" id="SSF48264">
    <property type="entry name" value="Cytochrome P450"/>
    <property type="match status" value="1"/>
</dbReference>
<keyword evidence="3 7" id="KW-0479">Metal-binding</keyword>
<dbReference type="InterPro" id="IPR001128">
    <property type="entry name" value="Cyt_P450"/>
</dbReference>
<dbReference type="PANTHER" id="PTHR46696">
    <property type="entry name" value="P450, PUTATIVE (EUROFUNG)-RELATED"/>
    <property type="match status" value="1"/>
</dbReference>
<dbReference type="Gene3D" id="1.10.630.10">
    <property type="entry name" value="Cytochrome P450"/>
    <property type="match status" value="1"/>
</dbReference>
<dbReference type="PANTHER" id="PTHR46696:SF1">
    <property type="entry name" value="CYTOCHROME P450 YJIB-RELATED"/>
    <property type="match status" value="1"/>
</dbReference>
<dbReference type="CDD" id="cd11030">
    <property type="entry name" value="CYP105-like"/>
    <property type="match status" value="1"/>
</dbReference>
<dbReference type="EMBL" id="RIBZ01000064">
    <property type="protein sequence ID" value="RNG34801.1"/>
    <property type="molecule type" value="Genomic_DNA"/>
</dbReference>
<keyword evidence="5 7" id="KW-0408">Iron</keyword>
<dbReference type="PRINTS" id="PR00359">
    <property type="entry name" value="BP450"/>
</dbReference>
<organism evidence="9 10">
    <name type="scientific">Streptomyces botrytidirepellens</name>
    <dbReference type="NCBI Taxonomy" id="2486417"/>
    <lineage>
        <taxon>Bacteria</taxon>
        <taxon>Bacillati</taxon>
        <taxon>Actinomycetota</taxon>
        <taxon>Actinomycetes</taxon>
        <taxon>Kitasatosporales</taxon>
        <taxon>Streptomycetaceae</taxon>
        <taxon>Streptomyces</taxon>
    </lineage>
</organism>
<dbReference type="GO" id="GO:0005506">
    <property type="term" value="F:iron ion binding"/>
    <property type="evidence" value="ECO:0007669"/>
    <property type="project" value="InterPro"/>
</dbReference>
<evidence type="ECO:0000256" key="3">
    <source>
        <dbReference type="ARBA" id="ARBA00022723"/>
    </source>
</evidence>
<comment type="caution">
    <text evidence="9">The sequence shown here is derived from an EMBL/GenBank/DDBJ whole genome shotgun (WGS) entry which is preliminary data.</text>
</comment>
<dbReference type="PRINTS" id="PR00385">
    <property type="entry name" value="P450"/>
</dbReference>
<name>A0A3M8X1F8_9ACTN</name>
<keyword evidence="6 7" id="KW-0503">Monooxygenase</keyword>
<evidence type="ECO:0000256" key="1">
    <source>
        <dbReference type="ARBA" id="ARBA00010617"/>
    </source>
</evidence>
<dbReference type="InterPro" id="IPR002397">
    <property type="entry name" value="Cyt_P450_B"/>
</dbReference>
<evidence type="ECO:0000256" key="6">
    <source>
        <dbReference type="ARBA" id="ARBA00023033"/>
    </source>
</evidence>
<evidence type="ECO:0000256" key="8">
    <source>
        <dbReference type="SAM" id="MobiDB-lite"/>
    </source>
</evidence>
<dbReference type="GO" id="GO:0016705">
    <property type="term" value="F:oxidoreductase activity, acting on paired donors, with incorporation or reduction of molecular oxygen"/>
    <property type="evidence" value="ECO:0007669"/>
    <property type="project" value="InterPro"/>
</dbReference>
<dbReference type="Pfam" id="PF00067">
    <property type="entry name" value="p450"/>
    <property type="match status" value="1"/>
</dbReference>
<dbReference type="InterPro" id="IPR017972">
    <property type="entry name" value="Cyt_P450_CS"/>
</dbReference>
<dbReference type="PROSITE" id="PS00086">
    <property type="entry name" value="CYTOCHROME_P450"/>
    <property type="match status" value="1"/>
</dbReference>
<keyword evidence="2 7" id="KW-0349">Heme</keyword>
<protein>
    <submittedName>
        <fullName evidence="9">Cytochrome P450</fullName>
    </submittedName>
</protein>
<evidence type="ECO:0000313" key="9">
    <source>
        <dbReference type="EMBL" id="RNG34801.1"/>
    </source>
</evidence>
<evidence type="ECO:0000256" key="7">
    <source>
        <dbReference type="RuleBase" id="RU000461"/>
    </source>
</evidence>
<evidence type="ECO:0000256" key="5">
    <source>
        <dbReference type="ARBA" id="ARBA00023004"/>
    </source>
</evidence>
<keyword evidence="10" id="KW-1185">Reference proteome</keyword>
<dbReference type="GO" id="GO:0004497">
    <property type="term" value="F:monooxygenase activity"/>
    <property type="evidence" value="ECO:0007669"/>
    <property type="project" value="UniProtKB-KW"/>
</dbReference>
<comment type="similarity">
    <text evidence="1 7">Belongs to the cytochrome P450 family.</text>
</comment>
<gene>
    <name evidence="9" type="ORF">EEJ42_04595</name>
</gene>
<evidence type="ECO:0000256" key="4">
    <source>
        <dbReference type="ARBA" id="ARBA00023002"/>
    </source>
</evidence>
<proteinExistence type="inferred from homology"/>
<dbReference type="InterPro" id="IPR036396">
    <property type="entry name" value="Cyt_P450_sf"/>
</dbReference>